<feature type="domain" description="Guanylate cyclase" evidence="1">
    <location>
        <begin position="53"/>
        <end position="187"/>
    </location>
</feature>
<dbReference type="AlphaFoldDB" id="A0A081S6D9"/>
<dbReference type="GO" id="GO:0009190">
    <property type="term" value="P:cyclic nucleotide biosynthetic process"/>
    <property type="evidence" value="ECO:0007669"/>
    <property type="project" value="InterPro"/>
</dbReference>
<gene>
    <name evidence="2" type="ORF">AAA799E16_00730</name>
</gene>
<dbReference type="PROSITE" id="PS50125">
    <property type="entry name" value="GUANYLATE_CYCLASE_2"/>
    <property type="match status" value="1"/>
</dbReference>
<proteinExistence type="predicted"/>
<dbReference type="Gene3D" id="3.30.70.1230">
    <property type="entry name" value="Nucleotide cyclase"/>
    <property type="match status" value="1"/>
</dbReference>
<keyword evidence="2" id="KW-0456">Lyase</keyword>
<accession>A0A081S6D9</accession>
<reference evidence="2 3" key="1">
    <citation type="submission" date="2014-06" db="EMBL/GenBank/DDBJ databases">
        <authorList>
            <person name="Ngugi D.K."/>
            <person name="Blom J."/>
            <person name="Alam I."/>
            <person name="Rashid M."/>
            <person name="Ba Alawi W."/>
            <person name="Zhang G."/>
            <person name="Hikmawan T."/>
            <person name="Guan Y."/>
            <person name="Antunes A."/>
            <person name="Siam R."/>
            <person name="Eldorry H."/>
            <person name="Bajic V."/>
            <person name="Stingl U."/>
        </authorList>
    </citation>
    <scope>NUCLEOTIDE SEQUENCE [LARGE SCALE GENOMIC DNA]</scope>
    <source>
        <strain evidence="2">SCGC AAA799-E16</strain>
    </source>
</reference>
<evidence type="ECO:0000259" key="1">
    <source>
        <dbReference type="PROSITE" id="PS50125"/>
    </source>
</evidence>
<comment type="caution">
    <text evidence="2">The sequence shown here is derived from an EMBL/GenBank/DDBJ whole genome shotgun (WGS) entry which is preliminary data.</text>
</comment>
<dbReference type="InterPro" id="IPR050697">
    <property type="entry name" value="Adenylyl/Guanylyl_Cyclase_3/4"/>
</dbReference>
<name>A0A081S6D9_9ARCH</name>
<protein>
    <submittedName>
        <fullName evidence="2">Adenylate cyclase protein</fullName>
        <ecNumber evidence="2">4.6.1.1</ecNumber>
    </submittedName>
</protein>
<dbReference type="PANTHER" id="PTHR43081:SF1">
    <property type="entry name" value="ADENYLATE CYCLASE, TERMINAL-DIFFERENTIATION SPECIFIC"/>
    <property type="match status" value="1"/>
</dbReference>
<sequence>MSKKIKFAMDSRAIRTKNRVKKSLEGNFQYHHLALSRSKKFLRKHDSERLPMFVLYVDLIGSTKMSSDLSPDTLNVIIRTFSQEMAYVIEDFGGFVLKFVGDAVLAYFFDKENTDKKAEDVIECAKTMCNVIDNTINPILEEEGFPKIQIKVTIDFGDCSIVRYGADKFRSHIDIIGLTLNLAAKMQNYSQPNQIIIGKSIFTKLSSRTKKSFKKIKTDKKRWIFHQAKTKKPYSIYHNI</sequence>
<dbReference type="EMBL" id="JNVL01000008">
    <property type="protein sequence ID" value="KER06492.1"/>
    <property type="molecule type" value="Genomic_DNA"/>
</dbReference>
<dbReference type="SUPFAM" id="SSF55073">
    <property type="entry name" value="Nucleotide cyclase"/>
    <property type="match status" value="1"/>
</dbReference>
<dbReference type="PANTHER" id="PTHR43081">
    <property type="entry name" value="ADENYLATE CYCLASE, TERMINAL-DIFFERENTIATION SPECIFIC-RELATED"/>
    <property type="match status" value="1"/>
</dbReference>
<keyword evidence="3" id="KW-1185">Reference proteome</keyword>
<dbReference type="Proteomes" id="UP000028027">
    <property type="component" value="Unassembled WGS sequence"/>
</dbReference>
<evidence type="ECO:0000313" key="3">
    <source>
        <dbReference type="Proteomes" id="UP000028027"/>
    </source>
</evidence>
<dbReference type="EC" id="4.6.1.1" evidence="2"/>
<dbReference type="GO" id="GO:0035556">
    <property type="term" value="P:intracellular signal transduction"/>
    <property type="evidence" value="ECO:0007669"/>
    <property type="project" value="InterPro"/>
</dbReference>
<dbReference type="InterPro" id="IPR029787">
    <property type="entry name" value="Nucleotide_cyclase"/>
</dbReference>
<dbReference type="InterPro" id="IPR001054">
    <property type="entry name" value="A/G_cyclase"/>
</dbReference>
<dbReference type="GO" id="GO:0004016">
    <property type="term" value="F:adenylate cyclase activity"/>
    <property type="evidence" value="ECO:0007669"/>
    <property type="project" value="UniProtKB-EC"/>
</dbReference>
<dbReference type="CDD" id="cd07302">
    <property type="entry name" value="CHD"/>
    <property type="match status" value="1"/>
</dbReference>
<organism evidence="2 3">
    <name type="scientific">Marine Group I thaumarchaeote SCGC AAA799-E16</name>
    <dbReference type="NCBI Taxonomy" id="1502292"/>
    <lineage>
        <taxon>Archaea</taxon>
        <taxon>Nitrososphaerota</taxon>
        <taxon>Marine Group I</taxon>
    </lineage>
</organism>
<dbReference type="Pfam" id="PF00211">
    <property type="entry name" value="Guanylate_cyc"/>
    <property type="match status" value="1"/>
</dbReference>
<evidence type="ECO:0000313" key="2">
    <source>
        <dbReference type="EMBL" id="KER06492.1"/>
    </source>
</evidence>